<comment type="similarity">
    <text evidence="1">Belongs to the HAD-like hydrolase superfamily. S-2-haloalkanoic acid dehalogenase family.</text>
</comment>
<dbReference type="InterPro" id="IPR036412">
    <property type="entry name" value="HAD-like_sf"/>
</dbReference>
<proteinExistence type="inferred from homology"/>
<evidence type="ECO:0000256" key="1">
    <source>
        <dbReference type="ARBA" id="ARBA00008106"/>
    </source>
</evidence>
<dbReference type="InterPro" id="IPR006328">
    <property type="entry name" value="2-HAD"/>
</dbReference>
<dbReference type="CDD" id="cd02588">
    <property type="entry name" value="HAD_L2-DEX"/>
    <property type="match status" value="1"/>
</dbReference>
<dbReference type="GO" id="GO:0019120">
    <property type="term" value="F:hydrolase activity, acting on acid halide bonds, in C-halide compounds"/>
    <property type="evidence" value="ECO:0007669"/>
    <property type="project" value="InterPro"/>
</dbReference>
<dbReference type="EMBL" id="QUNF01000001">
    <property type="protein sequence ID" value="REG94333.1"/>
    <property type="molecule type" value="Genomic_DNA"/>
</dbReference>
<dbReference type="SFLD" id="SFLDG01129">
    <property type="entry name" value="C1.5:_HAD__Beta-PGM__Phosphata"/>
    <property type="match status" value="1"/>
</dbReference>
<accession>A0A3E0E9B3</accession>
<dbReference type="AlphaFoldDB" id="A0A3E0E9B3"/>
<dbReference type="InterPro" id="IPR023214">
    <property type="entry name" value="HAD_sf"/>
</dbReference>
<dbReference type="InterPro" id="IPR006439">
    <property type="entry name" value="HAD-SF_hydro_IA"/>
</dbReference>
<evidence type="ECO:0000256" key="2">
    <source>
        <dbReference type="ARBA" id="ARBA00022801"/>
    </source>
</evidence>
<organism evidence="3 4">
    <name type="scientific">Algoriphagus antarcticus</name>
    <dbReference type="NCBI Taxonomy" id="238540"/>
    <lineage>
        <taxon>Bacteria</taxon>
        <taxon>Pseudomonadati</taxon>
        <taxon>Bacteroidota</taxon>
        <taxon>Cytophagia</taxon>
        <taxon>Cytophagales</taxon>
        <taxon>Cyclobacteriaceae</taxon>
        <taxon>Algoriphagus</taxon>
    </lineage>
</organism>
<evidence type="ECO:0000313" key="4">
    <source>
        <dbReference type="Proteomes" id="UP000256405"/>
    </source>
</evidence>
<protein>
    <submittedName>
        <fullName evidence="3">2-haloacid dehalogenase</fullName>
    </submittedName>
</protein>
<dbReference type="NCBIfam" id="TIGR01428">
    <property type="entry name" value="HAD_type_II"/>
    <property type="match status" value="1"/>
</dbReference>
<reference evidence="3 4" key="1">
    <citation type="submission" date="2018-08" db="EMBL/GenBank/DDBJ databases">
        <title>Genomic Encyclopedia of Archaeal and Bacterial Type Strains, Phase II (KMG-II): from individual species to whole genera.</title>
        <authorList>
            <person name="Goeker M."/>
        </authorList>
    </citation>
    <scope>NUCLEOTIDE SEQUENCE [LARGE SCALE GENOMIC DNA]</scope>
    <source>
        <strain evidence="3 4">DSM 15986</strain>
    </source>
</reference>
<dbReference type="Gene3D" id="3.40.50.1000">
    <property type="entry name" value="HAD superfamily/HAD-like"/>
    <property type="match status" value="1"/>
</dbReference>
<dbReference type="Gene3D" id="1.10.150.240">
    <property type="entry name" value="Putative phosphatase, domain 2"/>
    <property type="match status" value="1"/>
</dbReference>
<sequence length="244" mass="27119">MGSKEIHCTNKLVKTLAMTDNKLPLMVFDVNETLLDMATLKSKINSLLGSNKGFGVWFEMLLHYSLVDNCTSNYHNFTELADATLEMAVKDLKADVTPKERKEALQTIKELSTYDDVPKGLQLLKENGFRLVTLTNSPSATLTAQMQHAKLTEYFEATLSIDTIKKYKPALETYTWATEQLSVNVSDAILVAAHGWDIAGALRAGMQAAFIEREGQSLYPLAPKPQFIGKNLIEVSKSIIAHYS</sequence>
<dbReference type="PANTHER" id="PTHR43316">
    <property type="entry name" value="HYDROLASE, HALOACID DELAHOGENASE-RELATED"/>
    <property type="match status" value="1"/>
</dbReference>
<comment type="caution">
    <text evidence="3">The sequence shown here is derived from an EMBL/GenBank/DDBJ whole genome shotgun (WGS) entry which is preliminary data.</text>
</comment>
<evidence type="ECO:0000313" key="3">
    <source>
        <dbReference type="EMBL" id="REG94333.1"/>
    </source>
</evidence>
<dbReference type="Pfam" id="PF13419">
    <property type="entry name" value="HAD_2"/>
    <property type="match status" value="1"/>
</dbReference>
<dbReference type="InterPro" id="IPR041492">
    <property type="entry name" value="HAD_2"/>
</dbReference>
<dbReference type="InterPro" id="IPR051540">
    <property type="entry name" value="S-2-haloacid_dehalogenase"/>
</dbReference>
<dbReference type="InterPro" id="IPR023198">
    <property type="entry name" value="PGP-like_dom2"/>
</dbReference>
<dbReference type="Proteomes" id="UP000256405">
    <property type="component" value="Unassembled WGS sequence"/>
</dbReference>
<name>A0A3E0E9B3_9BACT</name>
<dbReference type="SFLD" id="SFLDS00003">
    <property type="entry name" value="Haloacid_Dehalogenase"/>
    <property type="match status" value="1"/>
</dbReference>
<keyword evidence="4" id="KW-1185">Reference proteome</keyword>
<dbReference type="SUPFAM" id="SSF56784">
    <property type="entry name" value="HAD-like"/>
    <property type="match status" value="1"/>
</dbReference>
<gene>
    <name evidence="3" type="ORF">C8N25_101160</name>
</gene>
<keyword evidence="2" id="KW-0378">Hydrolase</keyword>
<dbReference type="PANTHER" id="PTHR43316:SF3">
    <property type="entry name" value="HALOACID DEHALOGENASE, TYPE II (AFU_ORTHOLOGUE AFUA_2G07750)-RELATED"/>
    <property type="match status" value="1"/>
</dbReference>
<dbReference type="NCBIfam" id="TIGR01493">
    <property type="entry name" value="HAD-SF-IA-v2"/>
    <property type="match status" value="1"/>
</dbReference>